<proteinExistence type="predicted"/>
<reference evidence="1" key="1">
    <citation type="submission" date="2020-11" db="EMBL/GenBank/DDBJ databases">
        <title>Nocardia NEAU-351.nov., a novel actinomycete isolated from the cow dung.</title>
        <authorList>
            <person name="Zhang X."/>
        </authorList>
    </citation>
    <scope>NUCLEOTIDE SEQUENCE</scope>
    <source>
        <strain evidence="1">NEAU-351</strain>
    </source>
</reference>
<name>A0A931N3U2_9NOCA</name>
<dbReference type="EMBL" id="JADMLG010000004">
    <property type="protein sequence ID" value="MBH0776918.1"/>
    <property type="molecule type" value="Genomic_DNA"/>
</dbReference>
<dbReference type="RefSeq" id="WP_196149270.1">
    <property type="nucleotide sequence ID" value="NZ_JADMLG010000004.1"/>
</dbReference>
<dbReference type="AlphaFoldDB" id="A0A931N3U2"/>
<evidence type="ECO:0000313" key="1">
    <source>
        <dbReference type="EMBL" id="MBH0776918.1"/>
    </source>
</evidence>
<protein>
    <submittedName>
        <fullName evidence="1">Uncharacterized protein</fullName>
    </submittedName>
</protein>
<accession>A0A931N3U2</accession>
<gene>
    <name evidence="1" type="ORF">IT779_11550</name>
</gene>
<comment type="caution">
    <text evidence="1">The sequence shown here is derived from an EMBL/GenBank/DDBJ whole genome shotgun (WGS) entry which is preliminary data.</text>
</comment>
<evidence type="ECO:0000313" key="2">
    <source>
        <dbReference type="Proteomes" id="UP000655751"/>
    </source>
</evidence>
<dbReference type="Proteomes" id="UP000655751">
    <property type="component" value="Unassembled WGS sequence"/>
</dbReference>
<sequence length="150" mass="16296">MTAEARTPEQWARLYVSCGLRGTHSTAPGFVILPLTGEVTAVNTPGALGDRIVGLMPAARMYGPVLARTKPARCTFLTRFDQSPEPETVARLVRHSVDVGPHRANVILPTGFGPVTREDRYWLCSPRQGEPLPVLSALLDMIADHLDNPA</sequence>
<organism evidence="1 2">
    <name type="scientific">Nocardia bovistercoris</name>
    <dbReference type="NCBI Taxonomy" id="2785916"/>
    <lineage>
        <taxon>Bacteria</taxon>
        <taxon>Bacillati</taxon>
        <taxon>Actinomycetota</taxon>
        <taxon>Actinomycetes</taxon>
        <taxon>Mycobacteriales</taxon>
        <taxon>Nocardiaceae</taxon>
        <taxon>Nocardia</taxon>
    </lineage>
</organism>
<keyword evidence="2" id="KW-1185">Reference proteome</keyword>